<name>A0ABR3YHN2_9PEZI</name>
<evidence type="ECO:0000313" key="4">
    <source>
        <dbReference type="Proteomes" id="UP001583186"/>
    </source>
</evidence>
<organism evidence="3 4">
    <name type="scientific">Sporothrix stenoceras</name>
    <dbReference type="NCBI Taxonomy" id="5173"/>
    <lineage>
        <taxon>Eukaryota</taxon>
        <taxon>Fungi</taxon>
        <taxon>Dikarya</taxon>
        <taxon>Ascomycota</taxon>
        <taxon>Pezizomycotina</taxon>
        <taxon>Sordariomycetes</taxon>
        <taxon>Sordariomycetidae</taxon>
        <taxon>Ophiostomatales</taxon>
        <taxon>Ophiostomataceae</taxon>
        <taxon>Sporothrix</taxon>
    </lineage>
</organism>
<feature type="compositionally biased region" description="Basic residues" evidence="1">
    <location>
        <begin position="126"/>
        <end position="135"/>
    </location>
</feature>
<dbReference type="Proteomes" id="UP001583186">
    <property type="component" value="Unassembled WGS sequence"/>
</dbReference>
<feature type="region of interest" description="Disordered" evidence="1">
    <location>
        <begin position="66"/>
        <end position="190"/>
    </location>
</feature>
<feature type="compositionally biased region" description="Basic and acidic residues" evidence="1">
    <location>
        <begin position="110"/>
        <end position="119"/>
    </location>
</feature>
<comment type="caution">
    <text evidence="3">The sequence shown here is derived from an EMBL/GenBank/DDBJ whole genome shotgun (WGS) entry which is preliminary data.</text>
</comment>
<reference evidence="3 4" key="1">
    <citation type="journal article" date="2024" name="IMA Fungus">
        <title>IMA Genome - F19 : A genome assembly and annotation guide to empower mycologists, including annotated draft genome sequences of Ceratocystis pirilliformis, Diaporthe australafricana, Fusarium ophioides, Paecilomyces lecythidis, and Sporothrix stenoceras.</title>
        <authorList>
            <person name="Aylward J."/>
            <person name="Wilson A.M."/>
            <person name="Visagie C.M."/>
            <person name="Spraker J."/>
            <person name="Barnes I."/>
            <person name="Buitendag C."/>
            <person name="Ceriani C."/>
            <person name="Del Mar Angel L."/>
            <person name="du Plessis D."/>
            <person name="Fuchs T."/>
            <person name="Gasser K."/>
            <person name="Kramer D."/>
            <person name="Li W."/>
            <person name="Munsamy K."/>
            <person name="Piso A."/>
            <person name="Price J.L."/>
            <person name="Sonnekus B."/>
            <person name="Thomas C."/>
            <person name="van der Nest A."/>
            <person name="van Dijk A."/>
            <person name="van Heerden A."/>
            <person name="van Vuuren N."/>
            <person name="Yilmaz N."/>
            <person name="Duong T.A."/>
            <person name="van der Merwe N.A."/>
            <person name="Wingfield M.J."/>
            <person name="Wingfield B.D."/>
        </authorList>
    </citation>
    <scope>NUCLEOTIDE SEQUENCE [LARGE SCALE GENOMIC DNA]</scope>
    <source>
        <strain evidence="3 4">CMW 5346</strain>
    </source>
</reference>
<feature type="compositionally biased region" description="Polar residues" evidence="1">
    <location>
        <begin position="626"/>
        <end position="638"/>
    </location>
</feature>
<feature type="compositionally biased region" description="Low complexity" evidence="1">
    <location>
        <begin position="600"/>
        <end position="609"/>
    </location>
</feature>
<dbReference type="EMBL" id="JAWCUI010000110">
    <property type="protein sequence ID" value="KAL1887732.1"/>
    <property type="molecule type" value="Genomic_DNA"/>
</dbReference>
<feature type="compositionally biased region" description="Basic residues" evidence="1">
    <location>
        <begin position="523"/>
        <end position="547"/>
    </location>
</feature>
<accession>A0ABR3YHN2</accession>
<proteinExistence type="predicted"/>
<evidence type="ECO:0000313" key="3">
    <source>
        <dbReference type="EMBL" id="KAL1887732.1"/>
    </source>
</evidence>
<evidence type="ECO:0000256" key="1">
    <source>
        <dbReference type="SAM" id="MobiDB-lite"/>
    </source>
</evidence>
<feature type="transmembrane region" description="Helical" evidence="2">
    <location>
        <begin position="380"/>
        <end position="401"/>
    </location>
</feature>
<feature type="compositionally biased region" description="Polar residues" evidence="1">
    <location>
        <begin position="427"/>
        <end position="439"/>
    </location>
</feature>
<sequence length="677" mass="74038">MPFEQTITIINNSGKIISTGKHLVGIFKEARSAYKEKKDALRQERLSGIHRARTFDVSRGGYYHGPNFEVEECDDGRRYGQDDGYRRNHRSLGSGPVPLYLENRGNARRLSLDDGDRRSQATSDSRRRRRRPHRSHTSDDSVSNAAGSSRRPPQPPLTANNLRALSDVFTIRPPSAPQSRRDGRGLYAEPPRHDMVLSRPALDRPAAVHPSIYAPVVPSEHSEPPTATFPSPRASLMVHRPRSDPALGLCAGEIDDIGGVPTPPKPIDMNLAYGSIPPDLALRTDLDPDGFVAGEPDAVKESQARTLVDRIETLLNEAQCIHHTAASIICHLQDNPEAAAAVALTLAELSALLAKLSPAFLGVVKGGSPAVFALLASPQFLIGTSIVVGVTVILFGGWKIVKRISEVRAVREEEKQAFEMGSPHNGPPQQQQVPGTESQEAFAPAGVPLLPSQASTRSYDEALVLEEELSTIETWRRGIEPTMEGDSGTEPWSSSEVDVELISPEAMRSRIDDDDQRTLKSTRSTRSRGHVSSRGGQHRHRQKHHQHHQESTQTGSRTREPEGKPEVPQRQSGRVFKSVETGDSYHSARSHHGDEEGSESGRTTASRSSRYSRRSRSGGDRALDKNGSSGPSSKASTTRSKDSGKPNTGSNMLKQLFKMKRSKDDKERKEGAVSALA</sequence>
<protein>
    <submittedName>
        <fullName evidence="3">Uncharacterized protein</fullName>
    </submittedName>
</protein>
<gene>
    <name evidence="3" type="ORF">Sste5346_010025</name>
</gene>
<feature type="compositionally biased region" description="Basic and acidic residues" evidence="1">
    <location>
        <begin position="75"/>
        <end position="86"/>
    </location>
</feature>
<evidence type="ECO:0000256" key="2">
    <source>
        <dbReference type="SAM" id="Phobius"/>
    </source>
</evidence>
<feature type="compositionally biased region" description="Basic and acidic residues" evidence="1">
    <location>
        <begin position="179"/>
        <end position="190"/>
    </location>
</feature>
<feature type="region of interest" description="Disordered" evidence="1">
    <location>
        <begin position="475"/>
        <end position="677"/>
    </location>
</feature>
<keyword evidence="2" id="KW-1133">Transmembrane helix</keyword>
<feature type="compositionally biased region" description="Basic and acidic residues" evidence="1">
    <location>
        <begin position="662"/>
        <end position="671"/>
    </location>
</feature>
<keyword evidence="2" id="KW-0472">Membrane</keyword>
<keyword evidence="4" id="KW-1185">Reference proteome</keyword>
<keyword evidence="2" id="KW-0812">Transmembrane</keyword>
<feature type="compositionally biased region" description="Basic and acidic residues" evidence="1">
    <location>
        <begin position="557"/>
        <end position="567"/>
    </location>
</feature>
<feature type="region of interest" description="Disordered" evidence="1">
    <location>
        <begin position="415"/>
        <end position="440"/>
    </location>
</feature>